<feature type="transmembrane region" description="Helical" evidence="12">
    <location>
        <begin position="125"/>
        <end position="146"/>
    </location>
</feature>
<feature type="transmembrane region" description="Helical" evidence="12">
    <location>
        <begin position="79"/>
        <end position="105"/>
    </location>
</feature>
<dbReference type="PANTHER" id="PTHR42985">
    <property type="entry name" value="SODIUM-COUPLED MONOCARBOXYLATE TRANSPORTER"/>
    <property type="match status" value="1"/>
</dbReference>
<dbReference type="InterPro" id="IPR001734">
    <property type="entry name" value="Na/solute_symporter"/>
</dbReference>
<keyword evidence="7" id="KW-0915">Sodium</keyword>
<feature type="transmembrane region" description="Helical" evidence="12">
    <location>
        <begin position="158"/>
        <end position="180"/>
    </location>
</feature>
<dbReference type="PROSITE" id="PS50283">
    <property type="entry name" value="NA_SOLUT_SYMP_3"/>
    <property type="match status" value="1"/>
</dbReference>
<keyword evidence="4" id="KW-1003">Cell membrane</keyword>
<evidence type="ECO:0000256" key="6">
    <source>
        <dbReference type="ARBA" id="ARBA00022989"/>
    </source>
</evidence>
<organism evidence="13 14">
    <name type="scientific">Elysia crispata</name>
    <name type="common">lettuce slug</name>
    <dbReference type="NCBI Taxonomy" id="231223"/>
    <lineage>
        <taxon>Eukaryota</taxon>
        <taxon>Metazoa</taxon>
        <taxon>Spiralia</taxon>
        <taxon>Lophotrochozoa</taxon>
        <taxon>Mollusca</taxon>
        <taxon>Gastropoda</taxon>
        <taxon>Heterobranchia</taxon>
        <taxon>Euthyneura</taxon>
        <taxon>Panpulmonata</taxon>
        <taxon>Sacoglossa</taxon>
        <taxon>Placobranchoidea</taxon>
        <taxon>Plakobranchidae</taxon>
        <taxon>Elysia</taxon>
    </lineage>
</organism>
<feature type="transmembrane region" description="Helical" evidence="12">
    <location>
        <begin position="379"/>
        <end position="400"/>
    </location>
</feature>
<sequence>MLHQISLNVIDYVVAVTILLTPMSIGIWYAVKDSDKANRTEYLLGGRKMSVIPVAVSFFITYQSAISLMGIPAEVYFHGFIYILTAFSIASSFLLGAALFVPLMYPLQITSVFEYLKLRYKSETLRIWSTVVAMFTTICFMAITLLSPALALQALANIPLWISLAVIGAVGTIYTAIGGIKSVVWTDVFQCVIVFIGIFTVLIRACTNAGGMHNVFRLSNDGGRMKFNKFVPDLRIRHSIWGLTIGIFLIWLVNSFSQSSLQRIACTQNIKQARLVYLLTVPMLMVYSTLLCETGLALFAYFSSVECDPYEAGMISNLNQLEPFFVLYAMADLPGMAGFFVSVLCSGSLSTLSSGINALATNTVEDILRRPLRSLEEETITFITKVFVLVYGAIIISLSYLAKSFQGPVTQMANSIFAALGSPLLGIYLMGGAVPWANKFGAIAGLAISLTFNIWMSVGHLVQNEVTPILSSPGTEGCDVWQGISIPTDQQGEAKTNSKIVNTTGVFRIEYETLLNKSNKINANDIKRTYNEDFFIYSISYEWYSFLGLIICIAVGLIVSYVTNSIAYCTRQEVRDLNDTNADAKYIFPVLVKLWGLKEPSTLFETTSLLMTAASEKRYNIKGEPSFKTKNSTNVQPSYQLLKTRITKFE</sequence>
<feature type="transmembrane region" description="Helical" evidence="12">
    <location>
        <begin position="543"/>
        <end position="562"/>
    </location>
</feature>
<dbReference type="Proteomes" id="UP001283361">
    <property type="component" value="Unassembled WGS sequence"/>
</dbReference>
<dbReference type="NCBIfam" id="TIGR00813">
    <property type="entry name" value="sss"/>
    <property type="match status" value="1"/>
</dbReference>
<dbReference type="GO" id="GO:0015293">
    <property type="term" value="F:symporter activity"/>
    <property type="evidence" value="ECO:0007669"/>
    <property type="project" value="TreeGrafter"/>
</dbReference>
<feature type="transmembrane region" description="Helical" evidence="12">
    <location>
        <begin position="236"/>
        <end position="254"/>
    </location>
</feature>
<keyword evidence="10" id="KW-0739">Sodium transport</keyword>
<dbReference type="GO" id="GO:0006814">
    <property type="term" value="P:sodium ion transport"/>
    <property type="evidence" value="ECO:0007669"/>
    <property type="project" value="UniProtKB-KW"/>
</dbReference>
<keyword evidence="6 12" id="KW-1133">Transmembrane helix</keyword>
<dbReference type="AlphaFoldDB" id="A0AAE0YVX0"/>
<keyword evidence="5 12" id="KW-0812">Transmembrane</keyword>
<evidence type="ECO:0008006" key="15">
    <source>
        <dbReference type="Google" id="ProtNLM"/>
    </source>
</evidence>
<dbReference type="InterPro" id="IPR038377">
    <property type="entry name" value="Na/Glc_symporter_sf"/>
</dbReference>
<evidence type="ECO:0000256" key="2">
    <source>
        <dbReference type="ARBA" id="ARBA00006434"/>
    </source>
</evidence>
<gene>
    <name evidence="13" type="ORF">RRG08_006613</name>
</gene>
<evidence type="ECO:0000256" key="12">
    <source>
        <dbReference type="SAM" id="Phobius"/>
    </source>
</evidence>
<name>A0AAE0YVX0_9GAST</name>
<evidence type="ECO:0000256" key="11">
    <source>
        <dbReference type="RuleBase" id="RU362091"/>
    </source>
</evidence>
<evidence type="ECO:0000256" key="4">
    <source>
        <dbReference type="ARBA" id="ARBA00022475"/>
    </source>
</evidence>
<evidence type="ECO:0000256" key="8">
    <source>
        <dbReference type="ARBA" id="ARBA00023065"/>
    </source>
</evidence>
<evidence type="ECO:0000313" key="13">
    <source>
        <dbReference type="EMBL" id="KAK3758032.1"/>
    </source>
</evidence>
<evidence type="ECO:0000256" key="9">
    <source>
        <dbReference type="ARBA" id="ARBA00023136"/>
    </source>
</evidence>
<dbReference type="Pfam" id="PF00474">
    <property type="entry name" value="SSF"/>
    <property type="match status" value="1"/>
</dbReference>
<evidence type="ECO:0000256" key="5">
    <source>
        <dbReference type="ARBA" id="ARBA00022692"/>
    </source>
</evidence>
<evidence type="ECO:0000256" key="10">
    <source>
        <dbReference type="ARBA" id="ARBA00023201"/>
    </source>
</evidence>
<dbReference type="Gene3D" id="1.20.1730.10">
    <property type="entry name" value="Sodium/glucose cotransporter"/>
    <property type="match status" value="1"/>
</dbReference>
<comment type="subcellular location">
    <subcellularLocation>
        <location evidence="1">Cell membrane</location>
        <topology evidence="1">Multi-pass membrane protein</topology>
    </subcellularLocation>
</comment>
<dbReference type="EMBL" id="JAWDGP010005301">
    <property type="protein sequence ID" value="KAK3758032.1"/>
    <property type="molecule type" value="Genomic_DNA"/>
</dbReference>
<evidence type="ECO:0000256" key="1">
    <source>
        <dbReference type="ARBA" id="ARBA00004651"/>
    </source>
</evidence>
<evidence type="ECO:0000256" key="7">
    <source>
        <dbReference type="ARBA" id="ARBA00023053"/>
    </source>
</evidence>
<feature type="transmembrane region" description="Helical" evidence="12">
    <location>
        <begin position="412"/>
        <end position="430"/>
    </location>
</feature>
<dbReference type="PANTHER" id="PTHR42985:SF40">
    <property type="entry name" value="LD47995P-RELATED"/>
    <property type="match status" value="1"/>
</dbReference>
<feature type="transmembrane region" description="Helical" evidence="12">
    <location>
        <begin position="12"/>
        <end position="31"/>
    </location>
</feature>
<comment type="caution">
    <text evidence="13">The sequence shown here is derived from an EMBL/GenBank/DDBJ whole genome shotgun (WGS) entry which is preliminary data.</text>
</comment>
<dbReference type="GO" id="GO:0005886">
    <property type="term" value="C:plasma membrane"/>
    <property type="evidence" value="ECO:0007669"/>
    <property type="project" value="UniProtKB-SubCell"/>
</dbReference>
<comment type="similarity">
    <text evidence="2 11">Belongs to the sodium:solute symporter (SSF) (TC 2.A.21) family.</text>
</comment>
<reference evidence="13" key="1">
    <citation type="journal article" date="2023" name="G3 (Bethesda)">
        <title>A reference genome for the long-term kleptoplast-retaining sea slug Elysia crispata morphotype clarki.</title>
        <authorList>
            <person name="Eastman K.E."/>
            <person name="Pendleton A.L."/>
            <person name="Shaikh M.A."/>
            <person name="Suttiyut T."/>
            <person name="Ogas R."/>
            <person name="Tomko P."/>
            <person name="Gavelis G."/>
            <person name="Widhalm J.R."/>
            <person name="Wisecaver J.H."/>
        </authorList>
    </citation>
    <scope>NUCLEOTIDE SEQUENCE</scope>
    <source>
        <strain evidence="13">ECLA1</strain>
    </source>
</reference>
<proteinExistence type="inferred from homology"/>
<evidence type="ECO:0000313" key="14">
    <source>
        <dbReference type="Proteomes" id="UP001283361"/>
    </source>
</evidence>
<feature type="transmembrane region" description="Helical" evidence="12">
    <location>
        <begin position="275"/>
        <end position="304"/>
    </location>
</feature>
<accession>A0AAE0YVX0</accession>
<keyword evidence="14" id="KW-1185">Reference proteome</keyword>
<keyword evidence="3" id="KW-0813">Transport</keyword>
<protein>
    <recommendedName>
        <fullName evidence="15">Sodium-coupled monocarboxylate transporter 1</fullName>
    </recommendedName>
</protein>
<feature type="transmembrane region" description="Helical" evidence="12">
    <location>
        <begin position="192"/>
        <end position="216"/>
    </location>
</feature>
<feature type="transmembrane region" description="Helical" evidence="12">
    <location>
        <begin position="51"/>
        <end position="73"/>
    </location>
</feature>
<keyword evidence="8" id="KW-0406">Ion transport</keyword>
<feature type="transmembrane region" description="Helical" evidence="12">
    <location>
        <begin position="442"/>
        <end position="462"/>
    </location>
</feature>
<dbReference type="InterPro" id="IPR051163">
    <property type="entry name" value="Sodium:Solute_Symporter_SSF"/>
</dbReference>
<evidence type="ECO:0000256" key="3">
    <source>
        <dbReference type="ARBA" id="ARBA00022448"/>
    </source>
</evidence>
<keyword evidence="9 12" id="KW-0472">Membrane</keyword>